<reference evidence="2" key="1">
    <citation type="submission" date="2025-08" db="UniProtKB">
        <authorList>
            <consortium name="RefSeq"/>
        </authorList>
    </citation>
    <scope>IDENTIFICATION</scope>
</reference>
<proteinExistence type="predicted"/>
<organism evidence="1 2">
    <name type="scientific">Castor canadensis</name>
    <name type="common">American beaver</name>
    <dbReference type="NCBI Taxonomy" id="51338"/>
    <lineage>
        <taxon>Eukaryota</taxon>
        <taxon>Metazoa</taxon>
        <taxon>Chordata</taxon>
        <taxon>Craniata</taxon>
        <taxon>Vertebrata</taxon>
        <taxon>Euteleostomi</taxon>
        <taxon>Mammalia</taxon>
        <taxon>Eutheria</taxon>
        <taxon>Euarchontoglires</taxon>
        <taxon>Glires</taxon>
        <taxon>Rodentia</taxon>
        <taxon>Castorimorpha</taxon>
        <taxon>Castoridae</taxon>
        <taxon>Castor</taxon>
    </lineage>
</organism>
<dbReference type="RefSeq" id="XP_073908267.1">
    <property type="nucleotide sequence ID" value="XM_074052166.1"/>
</dbReference>
<keyword evidence="1" id="KW-1185">Reference proteome</keyword>
<evidence type="ECO:0000313" key="1">
    <source>
        <dbReference type="Proteomes" id="UP001732720"/>
    </source>
</evidence>
<evidence type="ECO:0000313" key="2">
    <source>
        <dbReference type="RefSeq" id="XP_073908267.1"/>
    </source>
</evidence>
<dbReference type="Proteomes" id="UP001732720">
    <property type="component" value="Chromosome 13"/>
</dbReference>
<protein>
    <submittedName>
        <fullName evidence="2">Interferon alpha-21-like</fullName>
    </submittedName>
</protein>
<sequence length="325" mass="36463">MVSNIGHRTNYSLLHLEQDLCFVLSLPTHFTTTSTPPKGHQEQQADTSDGENAARDQEAAHNWTTLAAGGPEDLLGVGDWRGRICPGNQRPDVALKTYFQGIHLCQEKKKYSDCASEMRPISKGLGSPTSARPATSPASPVTLPFALLVAFVVISGRSTCSLSCDLLQTHTLGSRKALIVLGQMRKSPFFCMKDRNEFGFPQKEFEGKQFQLSQTISILHEMTQQINLFSTKDSSDSWQNTFLHKLCTGPSQQLKELETYLTQQMVVEEHPLMHKHSILTVRKYFHKIILYLQEKEYSACAWEVVRKEIESSFSLLSNPQTTVGQ</sequence>
<name>A0AC58KTL6_CASCN</name>
<gene>
    <name evidence="2" type="primary">LOC109702567</name>
</gene>
<accession>A0AC58KTL6</accession>